<organism evidence="7 8">
    <name type="scientific">Carpinus fangiana</name>
    <dbReference type="NCBI Taxonomy" id="176857"/>
    <lineage>
        <taxon>Eukaryota</taxon>
        <taxon>Viridiplantae</taxon>
        <taxon>Streptophyta</taxon>
        <taxon>Embryophyta</taxon>
        <taxon>Tracheophyta</taxon>
        <taxon>Spermatophyta</taxon>
        <taxon>Magnoliopsida</taxon>
        <taxon>eudicotyledons</taxon>
        <taxon>Gunneridae</taxon>
        <taxon>Pentapetalae</taxon>
        <taxon>rosids</taxon>
        <taxon>fabids</taxon>
        <taxon>Fagales</taxon>
        <taxon>Betulaceae</taxon>
        <taxon>Carpinus</taxon>
    </lineage>
</organism>
<feature type="domain" description="Late embryogenesis abundant protein LEA-2 subgroup" evidence="6">
    <location>
        <begin position="77"/>
        <end position="177"/>
    </location>
</feature>
<comment type="subcellular location">
    <subcellularLocation>
        <location evidence="1">Membrane</location>
        <topology evidence="1">Single-pass membrane protein</topology>
    </subcellularLocation>
</comment>
<name>A0A5N6RKE5_9ROSI</name>
<evidence type="ECO:0000256" key="4">
    <source>
        <dbReference type="ARBA" id="ARBA00023136"/>
    </source>
</evidence>
<dbReference type="InterPro" id="IPR004864">
    <property type="entry name" value="LEA_2"/>
</dbReference>
<evidence type="ECO:0000259" key="6">
    <source>
        <dbReference type="Pfam" id="PF03168"/>
    </source>
</evidence>
<keyword evidence="3 5" id="KW-1133">Transmembrane helix</keyword>
<dbReference type="Pfam" id="PF03168">
    <property type="entry name" value="LEA_2"/>
    <property type="match status" value="1"/>
</dbReference>
<proteinExistence type="predicted"/>
<evidence type="ECO:0000256" key="5">
    <source>
        <dbReference type="SAM" id="Phobius"/>
    </source>
</evidence>
<dbReference type="OrthoDB" id="1426517at2759"/>
<keyword evidence="8" id="KW-1185">Reference proteome</keyword>
<gene>
    <name evidence="7" type="ORF">FH972_016685</name>
</gene>
<evidence type="ECO:0000313" key="7">
    <source>
        <dbReference type="EMBL" id="KAE8098640.1"/>
    </source>
</evidence>
<evidence type="ECO:0000256" key="3">
    <source>
        <dbReference type="ARBA" id="ARBA00022989"/>
    </source>
</evidence>
<dbReference type="PANTHER" id="PTHR31415">
    <property type="entry name" value="OS05G0367900 PROTEIN"/>
    <property type="match status" value="1"/>
</dbReference>
<dbReference type="GO" id="GO:0098542">
    <property type="term" value="P:defense response to other organism"/>
    <property type="evidence" value="ECO:0007669"/>
    <property type="project" value="InterPro"/>
</dbReference>
<dbReference type="Proteomes" id="UP000327013">
    <property type="component" value="Chromosome 7"/>
</dbReference>
<dbReference type="InterPro" id="IPR044839">
    <property type="entry name" value="NDR1-like"/>
</dbReference>
<dbReference type="GO" id="GO:0005886">
    <property type="term" value="C:plasma membrane"/>
    <property type="evidence" value="ECO:0007669"/>
    <property type="project" value="TreeGrafter"/>
</dbReference>
<evidence type="ECO:0000256" key="2">
    <source>
        <dbReference type="ARBA" id="ARBA00022692"/>
    </source>
</evidence>
<dbReference type="PANTHER" id="PTHR31415:SF51">
    <property type="entry name" value="LATE EMBRYOGENESIS ABUNDANT (LEA) HYDROXYPROLINE-RICH GLYCOPROTEIN FAMILY"/>
    <property type="match status" value="1"/>
</dbReference>
<sequence length="209" mass="23240">MSGKHCCDKWAWRRKILKRIFWVIVIVVSIGVSTFLILRAVFKPTKPNFVLQDATVFSFAVTSPNLLTSSFQVTLCSSNPNNRMGVYYGKLDVYATYGKQQITFRTAIHPTYQGQMDTNIWSPIIYGTAVPIAPFNALSLSQEQANGAVLLTIEIDGTVRWKAGSFIYGRQHLNVRCPAYISFGNQTNGIVVGDNAVKYQLLQSCSVSA</sequence>
<keyword evidence="4 5" id="KW-0472">Membrane</keyword>
<reference evidence="7 8" key="1">
    <citation type="submission" date="2019-06" db="EMBL/GenBank/DDBJ databases">
        <title>A chromosomal-level reference genome of Carpinus fangiana (Coryloideae, Betulaceae).</title>
        <authorList>
            <person name="Yang X."/>
            <person name="Wang Z."/>
            <person name="Zhang L."/>
            <person name="Hao G."/>
            <person name="Liu J."/>
            <person name="Yang Y."/>
        </authorList>
    </citation>
    <scope>NUCLEOTIDE SEQUENCE [LARGE SCALE GENOMIC DNA]</scope>
    <source>
        <strain evidence="7">Cfa_2016G</strain>
        <tissue evidence="7">Leaf</tissue>
    </source>
</reference>
<protein>
    <recommendedName>
        <fullName evidence="6">Late embryogenesis abundant protein LEA-2 subgroup domain-containing protein</fullName>
    </recommendedName>
</protein>
<accession>A0A5N6RKE5</accession>
<feature type="transmembrane region" description="Helical" evidence="5">
    <location>
        <begin position="20"/>
        <end position="42"/>
    </location>
</feature>
<evidence type="ECO:0000256" key="1">
    <source>
        <dbReference type="ARBA" id="ARBA00004167"/>
    </source>
</evidence>
<dbReference type="EMBL" id="CM017327">
    <property type="protein sequence ID" value="KAE8098640.1"/>
    <property type="molecule type" value="Genomic_DNA"/>
</dbReference>
<keyword evidence="2 5" id="KW-0812">Transmembrane</keyword>
<dbReference type="GO" id="GO:0009506">
    <property type="term" value="C:plasmodesma"/>
    <property type="evidence" value="ECO:0007669"/>
    <property type="project" value="TreeGrafter"/>
</dbReference>
<dbReference type="AlphaFoldDB" id="A0A5N6RKE5"/>
<evidence type="ECO:0000313" key="8">
    <source>
        <dbReference type="Proteomes" id="UP000327013"/>
    </source>
</evidence>